<dbReference type="GeneID" id="28249592"/>
<keyword evidence="4 5" id="KW-0472">Membrane</keyword>
<evidence type="ECO:0000313" key="7">
    <source>
        <dbReference type="EMBL" id="ANP40534.1"/>
    </source>
</evidence>
<evidence type="ECO:0000256" key="3">
    <source>
        <dbReference type="ARBA" id="ARBA00022989"/>
    </source>
</evidence>
<dbReference type="EMBL" id="CP015230">
    <property type="protein sequence ID" value="ANP40534.1"/>
    <property type="molecule type" value="Genomic_DNA"/>
</dbReference>
<dbReference type="KEGG" id="rmb:K529_007130"/>
<dbReference type="AlphaFoldDB" id="A0A1B1A1R5"/>
<dbReference type="GO" id="GO:0016020">
    <property type="term" value="C:membrane"/>
    <property type="evidence" value="ECO:0007669"/>
    <property type="project" value="UniProtKB-SubCell"/>
</dbReference>
<accession>A0A1B1A1R5</accession>
<evidence type="ECO:0000256" key="1">
    <source>
        <dbReference type="ARBA" id="ARBA00004141"/>
    </source>
</evidence>
<reference evidence="7 8" key="1">
    <citation type="journal article" date="2016" name="ISME J.">
        <title>Global occurrence and heterogeneity of the Roseobacter-clade species Ruegeria mobilis.</title>
        <authorList>
            <person name="Sonnenschein E."/>
            <person name="Gram L."/>
        </authorList>
    </citation>
    <scope>NUCLEOTIDE SEQUENCE [LARGE SCALE GENOMIC DNA]</scope>
    <source>
        <strain evidence="7 8">F1926</strain>
    </source>
</reference>
<dbReference type="RefSeq" id="WP_005615559.1">
    <property type="nucleotide sequence ID" value="NZ_CP015230.1"/>
</dbReference>
<feature type="transmembrane region" description="Helical" evidence="5">
    <location>
        <begin position="30"/>
        <end position="48"/>
    </location>
</feature>
<comment type="subcellular location">
    <subcellularLocation>
        <location evidence="1">Membrane</location>
        <topology evidence="1">Multi-pass membrane protein</topology>
    </subcellularLocation>
</comment>
<feature type="transmembrane region" description="Helical" evidence="5">
    <location>
        <begin position="68"/>
        <end position="88"/>
    </location>
</feature>
<feature type="transmembrane region" description="Helical" evidence="5">
    <location>
        <begin position="131"/>
        <end position="152"/>
    </location>
</feature>
<sequence length="192" mass="20535">MNFKDLLVETVTDPASAACRIISMQLSFDVVWTGFALNVVLSVFLYAVQGYLLGYPSNTLFPGLSPAMFGVFLVVLQLSYTIASITAAKWMGRVANFTTILGLLVWLRIVNIIVQVIAIVLVFVIAPVAVLFNLAAAVYGLYVLAHFTNVGFGLNSMARSAGVIVLAGIGAMIAVLILMGLFLPTILETSNV</sequence>
<feature type="transmembrane region" description="Helical" evidence="5">
    <location>
        <begin position="164"/>
        <end position="187"/>
    </location>
</feature>
<name>A0A1B1A1R5_9RHOB</name>
<dbReference type="InterPro" id="IPR006977">
    <property type="entry name" value="Yip1_dom"/>
</dbReference>
<feature type="domain" description="Yip1" evidence="6">
    <location>
        <begin position="9"/>
        <end position="177"/>
    </location>
</feature>
<dbReference type="STRING" id="1265309.K529_007130"/>
<proteinExistence type="predicted"/>
<feature type="transmembrane region" description="Helical" evidence="5">
    <location>
        <begin position="100"/>
        <end position="125"/>
    </location>
</feature>
<evidence type="ECO:0000313" key="8">
    <source>
        <dbReference type="Proteomes" id="UP000013243"/>
    </source>
</evidence>
<keyword evidence="3 5" id="KW-1133">Transmembrane helix</keyword>
<dbReference type="OrthoDB" id="7872013at2"/>
<protein>
    <recommendedName>
        <fullName evidence="6">Yip1 domain-containing protein</fullName>
    </recommendedName>
</protein>
<dbReference type="Proteomes" id="UP000013243">
    <property type="component" value="Chromosome"/>
</dbReference>
<keyword evidence="2 5" id="KW-0812">Transmembrane</keyword>
<gene>
    <name evidence="7" type="ORF">K529_007130</name>
</gene>
<dbReference type="Pfam" id="PF04893">
    <property type="entry name" value="Yip1"/>
    <property type="match status" value="1"/>
</dbReference>
<organism evidence="7 8">
    <name type="scientific">Tritonibacter mobilis F1926</name>
    <dbReference type="NCBI Taxonomy" id="1265309"/>
    <lineage>
        <taxon>Bacteria</taxon>
        <taxon>Pseudomonadati</taxon>
        <taxon>Pseudomonadota</taxon>
        <taxon>Alphaproteobacteria</taxon>
        <taxon>Rhodobacterales</taxon>
        <taxon>Paracoccaceae</taxon>
        <taxon>Tritonibacter</taxon>
    </lineage>
</organism>
<evidence type="ECO:0000256" key="4">
    <source>
        <dbReference type="ARBA" id="ARBA00023136"/>
    </source>
</evidence>
<evidence type="ECO:0000256" key="5">
    <source>
        <dbReference type="SAM" id="Phobius"/>
    </source>
</evidence>
<evidence type="ECO:0000256" key="2">
    <source>
        <dbReference type="ARBA" id="ARBA00022692"/>
    </source>
</evidence>
<evidence type="ECO:0000259" key="6">
    <source>
        <dbReference type="Pfam" id="PF04893"/>
    </source>
</evidence>